<evidence type="ECO:0000256" key="11">
    <source>
        <dbReference type="HAMAP-Rule" id="MF_00920"/>
    </source>
</evidence>
<dbReference type="PANTHER" id="PTHR43134">
    <property type="entry name" value="SIGNAL RECOGNITION PARTICLE RECEPTOR SUBUNIT ALPHA"/>
    <property type="match status" value="1"/>
</dbReference>
<comment type="subcellular location">
    <subcellularLocation>
        <location evidence="11">Cell inner membrane</location>
        <topology evidence="11">Peripheral membrane protein</topology>
        <orientation evidence="11">Cytoplasmic side</orientation>
    </subcellularLocation>
    <subcellularLocation>
        <location evidence="11">Cytoplasm</location>
    </subcellularLocation>
    <subcellularLocation>
        <location evidence="1">Cell membrane</location>
        <topology evidence="1">Peripheral membrane protein</topology>
        <orientation evidence="1">Cytoplasmic side</orientation>
    </subcellularLocation>
</comment>
<dbReference type="EMBL" id="CP000733">
    <property type="protein sequence ID" value="ABS77530.1"/>
    <property type="molecule type" value="Genomic_DNA"/>
</dbReference>
<dbReference type="HAMAP" id="MF_00920">
    <property type="entry name" value="FtsY"/>
    <property type="match status" value="1"/>
</dbReference>
<dbReference type="CDD" id="cd17874">
    <property type="entry name" value="FtsY"/>
    <property type="match status" value="1"/>
</dbReference>
<dbReference type="FunFam" id="3.40.50.300:FF:000053">
    <property type="entry name" value="Signal recognition particle receptor FtsY"/>
    <property type="match status" value="1"/>
</dbReference>
<keyword evidence="4 11" id="KW-0547">Nucleotide-binding</keyword>
<dbReference type="GO" id="GO:0006614">
    <property type="term" value="P:SRP-dependent cotranslational protein targeting to membrane"/>
    <property type="evidence" value="ECO:0007669"/>
    <property type="project" value="InterPro"/>
</dbReference>
<dbReference type="SMART" id="SM00962">
    <property type="entry name" value="SRP54"/>
    <property type="match status" value="1"/>
</dbReference>
<dbReference type="HOGENOM" id="CLU_009301_3_0_6"/>
<dbReference type="Gene3D" id="1.20.120.140">
    <property type="entry name" value="Signal recognition particle SRP54, nucleotide-binding domain"/>
    <property type="match status" value="1"/>
</dbReference>
<evidence type="ECO:0000256" key="5">
    <source>
        <dbReference type="ARBA" id="ARBA00022801"/>
    </source>
</evidence>
<dbReference type="GO" id="GO:0051301">
    <property type="term" value="P:cell division"/>
    <property type="evidence" value="ECO:0007669"/>
    <property type="project" value="UniProtKB-KW"/>
</dbReference>
<dbReference type="EC" id="3.6.5.4" evidence="11"/>
<dbReference type="SUPFAM" id="SSF47364">
    <property type="entry name" value="Domain of the SRP/SRP receptor G-proteins"/>
    <property type="match status" value="1"/>
</dbReference>
<dbReference type="KEGG" id="cbd:CBUD_0216"/>
<evidence type="ECO:0000256" key="2">
    <source>
        <dbReference type="ARBA" id="ARBA00022475"/>
    </source>
</evidence>
<dbReference type="PANTHER" id="PTHR43134:SF1">
    <property type="entry name" value="SIGNAL RECOGNITION PARTICLE RECEPTOR SUBUNIT ALPHA"/>
    <property type="match status" value="1"/>
</dbReference>
<keyword evidence="11" id="KW-0997">Cell inner membrane</keyword>
<dbReference type="InterPro" id="IPR013822">
    <property type="entry name" value="Signal_recog_particl_SRP54_hlx"/>
</dbReference>
<dbReference type="InterPro" id="IPR036225">
    <property type="entry name" value="SRP/SRP_N"/>
</dbReference>
<keyword evidence="8 11" id="KW-0675">Receptor</keyword>
<organism evidence="14 15">
    <name type="scientific">Coxiella burnetii (strain Dugway 5J108-111)</name>
    <dbReference type="NCBI Taxonomy" id="434922"/>
    <lineage>
        <taxon>Bacteria</taxon>
        <taxon>Pseudomonadati</taxon>
        <taxon>Pseudomonadota</taxon>
        <taxon>Gammaproteobacteria</taxon>
        <taxon>Legionellales</taxon>
        <taxon>Coxiellaceae</taxon>
        <taxon>Coxiella</taxon>
    </lineage>
</organism>
<dbReference type="SUPFAM" id="SSF52540">
    <property type="entry name" value="P-loop containing nucleoside triphosphate hydrolases"/>
    <property type="match status" value="1"/>
</dbReference>
<evidence type="ECO:0000259" key="13">
    <source>
        <dbReference type="PROSITE" id="PS00300"/>
    </source>
</evidence>
<evidence type="ECO:0000313" key="15">
    <source>
        <dbReference type="Proteomes" id="UP000008555"/>
    </source>
</evidence>
<evidence type="ECO:0000256" key="1">
    <source>
        <dbReference type="ARBA" id="ARBA00004413"/>
    </source>
</evidence>
<dbReference type="InterPro" id="IPR004390">
    <property type="entry name" value="SR_rcpt_FtsY"/>
</dbReference>
<accession>A9KBU6</accession>
<evidence type="ECO:0000256" key="8">
    <source>
        <dbReference type="ARBA" id="ARBA00023170"/>
    </source>
</evidence>
<proteinExistence type="inferred from homology"/>
<dbReference type="Proteomes" id="UP000008555">
    <property type="component" value="Chromosome"/>
</dbReference>
<dbReference type="Gene3D" id="3.40.50.300">
    <property type="entry name" value="P-loop containing nucleotide triphosphate hydrolases"/>
    <property type="match status" value="1"/>
</dbReference>
<evidence type="ECO:0000313" key="14">
    <source>
        <dbReference type="EMBL" id="ABS77530.1"/>
    </source>
</evidence>
<dbReference type="RefSeq" id="WP_010958526.1">
    <property type="nucleotide sequence ID" value="NC_009727.1"/>
</dbReference>
<evidence type="ECO:0000256" key="9">
    <source>
        <dbReference type="ARBA" id="ARBA00048027"/>
    </source>
</evidence>
<dbReference type="GO" id="GO:0005525">
    <property type="term" value="F:GTP binding"/>
    <property type="evidence" value="ECO:0007669"/>
    <property type="project" value="UniProtKB-UniRule"/>
</dbReference>
<keyword evidence="3 11" id="KW-0963">Cytoplasm</keyword>
<keyword evidence="6 11" id="KW-0342">GTP-binding</keyword>
<dbReference type="GO" id="GO:0005047">
    <property type="term" value="F:signal recognition particle binding"/>
    <property type="evidence" value="ECO:0007669"/>
    <property type="project" value="TreeGrafter"/>
</dbReference>
<comment type="similarity">
    <text evidence="11">Belongs to the GTP-binding SRP family. FtsY subfamily.</text>
</comment>
<dbReference type="AlphaFoldDB" id="A9KBU6"/>
<protein>
    <recommendedName>
        <fullName evidence="11">Signal recognition particle receptor FtsY</fullName>
        <shortName evidence="11">SRP receptor</shortName>
        <ecNumber evidence="11">3.6.5.4</ecNumber>
    </recommendedName>
</protein>
<dbReference type="GO" id="GO:0003924">
    <property type="term" value="F:GTPase activity"/>
    <property type="evidence" value="ECO:0007669"/>
    <property type="project" value="UniProtKB-UniRule"/>
</dbReference>
<dbReference type="Pfam" id="PF02881">
    <property type="entry name" value="SRP54_N"/>
    <property type="match status" value="1"/>
</dbReference>
<feature type="binding site" evidence="11">
    <location>
        <begin position="275"/>
        <end position="278"/>
    </location>
    <ligand>
        <name>GTP</name>
        <dbReference type="ChEBI" id="CHEBI:37565"/>
    </ligand>
</feature>
<sequence>MFGFSKSKPPLDKNNETSKPKKGWLGRLNESLKRTRSRLTDGLSNLVLGKKTIDASLLEELEMILLSADIGIEATQSILNNLSQQVARKSLSDPKALIDALKIELLNILEPCQKHLEISASPFVILTVGVNGVGKTTTIAKLAHFYQSQKKRVMLAAGDTFRAAAIEQLQTWGQRNNAPVIAQQPGADSASVIYDAMEAATARHYDLLIADTAGRLHTQSHLMDELAKIKRVMKKINPDAPHETLLVLDAGTGQNAINQAEQFHEHIGLTGIAITKLDGTAKGGVIFAIAKKMQLPIRFIGMGEKIEDLKPFNAKEFIAALFKE</sequence>
<dbReference type="InterPro" id="IPR000897">
    <property type="entry name" value="SRP54_GTPase_dom"/>
</dbReference>
<keyword evidence="7 11" id="KW-0472">Membrane</keyword>
<name>A9KBU6_COXBN</name>
<gene>
    <name evidence="11 14" type="primary">ftsY</name>
    <name evidence="14" type="ordered locus">CBUD_0216</name>
</gene>
<dbReference type="SMART" id="SM00382">
    <property type="entry name" value="AAA"/>
    <property type="match status" value="1"/>
</dbReference>
<keyword evidence="14" id="KW-0131">Cell cycle</keyword>
<dbReference type="GO" id="GO:0005886">
    <property type="term" value="C:plasma membrane"/>
    <property type="evidence" value="ECO:0007669"/>
    <property type="project" value="UniProtKB-SubCell"/>
</dbReference>
<dbReference type="InterPro" id="IPR042101">
    <property type="entry name" value="SRP54_N_sf"/>
</dbReference>
<feature type="region of interest" description="Disordered" evidence="12">
    <location>
        <begin position="1"/>
        <end position="26"/>
    </location>
</feature>
<dbReference type="InterPro" id="IPR003593">
    <property type="entry name" value="AAA+_ATPase"/>
</dbReference>
<feature type="binding site" evidence="11">
    <location>
        <begin position="211"/>
        <end position="215"/>
    </location>
    <ligand>
        <name>GTP</name>
        <dbReference type="ChEBI" id="CHEBI:37565"/>
    </ligand>
</feature>
<evidence type="ECO:0000256" key="7">
    <source>
        <dbReference type="ARBA" id="ARBA00023136"/>
    </source>
</evidence>
<comment type="function">
    <text evidence="10 11">Involved in targeting and insertion of nascent membrane proteins into the cytoplasmic membrane. Acts as a receptor for the complex formed by the signal recognition particle (SRP) and the ribosome-nascent chain (RNC). Interaction with SRP-RNC leads to the transfer of the RNC complex to the Sec translocase for insertion into the membrane, the hydrolysis of GTP by both Ffh and FtsY, and the dissociation of the SRP-FtsY complex into the individual components.</text>
</comment>
<comment type="catalytic activity">
    <reaction evidence="9 11">
        <text>GTP + H2O = GDP + phosphate + H(+)</text>
        <dbReference type="Rhea" id="RHEA:19669"/>
        <dbReference type="ChEBI" id="CHEBI:15377"/>
        <dbReference type="ChEBI" id="CHEBI:15378"/>
        <dbReference type="ChEBI" id="CHEBI:37565"/>
        <dbReference type="ChEBI" id="CHEBI:43474"/>
        <dbReference type="ChEBI" id="CHEBI:58189"/>
        <dbReference type="EC" id="3.6.5.4"/>
    </reaction>
</comment>
<keyword evidence="14" id="KW-0132">Cell division</keyword>
<comment type="subunit">
    <text evidence="11">Part of the signal recognition particle protein translocation system, which is composed of SRP and FtsY. SRP is a ribonucleoprotein composed of Ffh and a 4.5S RNA molecule.</text>
</comment>
<dbReference type="Pfam" id="PF00448">
    <property type="entry name" value="SRP54"/>
    <property type="match status" value="1"/>
</dbReference>
<keyword evidence="5 11" id="KW-0378">Hydrolase</keyword>
<dbReference type="PROSITE" id="PS00300">
    <property type="entry name" value="SRP54"/>
    <property type="match status" value="1"/>
</dbReference>
<evidence type="ECO:0000256" key="12">
    <source>
        <dbReference type="SAM" id="MobiDB-lite"/>
    </source>
</evidence>
<evidence type="ECO:0000256" key="10">
    <source>
        <dbReference type="ARBA" id="ARBA00053570"/>
    </source>
</evidence>
<evidence type="ECO:0000256" key="6">
    <source>
        <dbReference type="ARBA" id="ARBA00023134"/>
    </source>
</evidence>
<reference evidence="14 15" key="1">
    <citation type="journal article" date="2009" name="Infect. Immun.">
        <title>Comparative genomics reveal extensive transposon-mediated genomic plasticity and diversity among potential effector proteins within the genus Coxiella.</title>
        <authorList>
            <person name="Beare P.A."/>
            <person name="Unsworth N."/>
            <person name="Andoh M."/>
            <person name="Voth D.E."/>
            <person name="Omsland A."/>
            <person name="Gilk S.D."/>
            <person name="Williams K.P."/>
            <person name="Sobral B.W."/>
            <person name="Kupko J.J.III."/>
            <person name="Porcella S.F."/>
            <person name="Samuel J.E."/>
            <person name="Heinzen R.A."/>
        </authorList>
    </citation>
    <scope>NUCLEOTIDE SEQUENCE [LARGE SCALE GENOMIC DNA]</scope>
    <source>
        <strain evidence="14 15">Dugway 5J108-111</strain>
    </source>
</reference>
<dbReference type="FunFam" id="1.20.120.140:FF:000002">
    <property type="entry name" value="Signal recognition particle receptor FtsY"/>
    <property type="match status" value="1"/>
</dbReference>
<dbReference type="InterPro" id="IPR027417">
    <property type="entry name" value="P-loop_NTPase"/>
</dbReference>
<dbReference type="SMART" id="SM00963">
    <property type="entry name" value="SRP54_N"/>
    <property type="match status" value="1"/>
</dbReference>
<evidence type="ECO:0000256" key="4">
    <source>
        <dbReference type="ARBA" id="ARBA00022741"/>
    </source>
</evidence>
<feature type="domain" description="SRP54-type proteins GTP-binding" evidence="13">
    <location>
        <begin position="296"/>
        <end position="309"/>
    </location>
</feature>
<feature type="binding site" evidence="11">
    <location>
        <begin position="129"/>
        <end position="136"/>
    </location>
    <ligand>
        <name>GTP</name>
        <dbReference type="ChEBI" id="CHEBI:37565"/>
    </ligand>
</feature>
<dbReference type="GO" id="GO:0005737">
    <property type="term" value="C:cytoplasm"/>
    <property type="evidence" value="ECO:0007669"/>
    <property type="project" value="UniProtKB-SubCell"/>
</dbReference>
<keyword evidence="2 11" id="KW-1003">Cell membrane</keyword>
<dbReference type="NCBIfam" id="TIGR00064">
    <property type="entry name" value="ftsY"/>
    <property type="match status" value="1"/>
</dbReference>
<feature type="compositionally biased region" description="Basic and acidic residues" evidence="12">
    <location>
        <begin position="9"/>
        <end position="19"/>
    </location>
</feature>
<evidence type="ECO:0000256" key="3">
    <source>
        <dbReference type="ARBA" id="ARBA00022490"/>
    </source>
</evidence>